<evidence type="ECO:0000313" key="3">
    <source>
        <dbReference type="Proteomes" id="UP001302126"/>
    </source>
</evidence>
<protein>
    <recommendedName>
        <fullName evidence="4">Cyanovirin-N domain-containing protein</fullName>
    </recommendedName>
</protein>
<evidence type="ECO:0000256" key="1">
    <source>
        <dbReference type="SAM" id="SignalP"/>
    </source>
</evidence>
<evidence type="ECO:0000313" key="2">
    <source>
        <dbReference type="EMBL" id="KAK4182705.1"/>
    </source>
</evidence>
<proteinExistence type="predicted"/>
<keyword evidence="3" id="KW-1185">Reference proteome</keyword>
<name>A0AAN6WJT0_9PEZI</name>
<dbReference type="EMBL" id="MU864620">
    <property type="protein sequence ID" value="KAK4182705.1"/>
    <property type="molecule type" value="Genomic_DNA"/>
</dbReference>
<reference evidence="2" key="2">
    <citation type="submission" date="2023-05" db="EMBL/GenBank/DDBJ databases">
        <authorList>
            <consortium name="Lawrence Berkeley National Laboratory"/>
            <person name="Steindorff A."/>
            <person name="Hensen N."/>
            <person name="Bonometti L."/>
            <person name="Westerberg I."/>
            <person name="Brannstrom I.O."/>
            <person name="Guillou S."/>
            <person name="Cros-Aarteil S."/>
            <person name="Calhoun S."/>
            <person name="Haridas S."/>
            <person name="Kuo A."/>
            <person name="Mondo S."/>
            <person name="Pangilinan J."/>
            <person name="Riley R."/>
            <person name="Labutti K."/>
            <person name="Andreopoulos B."/>
            <person name="Lipzen A."/>
            <person name="Chen C."/>
            <person name="Yanf M."/>
            <person name="Daum C."/>
            <person name="Ng V."/>
            <person name="Clum A."/>
            <person name="Ohm R."/>
            <person name="Martin F."/>
            <person name="Silar P."/>
            <person name="Natvig D."/>
            <person name="Lalanne C."/>
            <person name="Gautier V."/>
            <person name="Ament-Velasquez S.L."/>
            <person name="Kruys A."/>
            <person name="Hutchinson M.I."/>
            <person name="Powell A.J."/>
            <person name="Barry K."/>
            <person name="Miller A.N."/>
            <person name="Grigoriev I.V."/>
            <person name="Debuchy R."/>
            <person name="Gladieux P."/>
            <person name="Thoren M.H."/>
            <person name="Johannesson H."/>
        </authorList>
    </citation>
    <scope>NUCLEOTIDE SEQUENCE</scope>
    <source>
        <strain evidence="2">PSN309</strain>
    </source>
</reference>
<comment type="caution">
    <text evidence="2">The sequence shown here is derived from an EMBL/GenBank/DDBJ whole genome shotgun (WGS) entry which is preliminary data.</text>
</comment>
<accession>A0AAN6WJT0</accession>
<dbReference type="AlphaFoldDB" id="A0AAN6WJT0"/>
<sequence length="167" mass="18441">MKTFFNIFVALALAATVLATPIDTAEEHANITRRDWIEPSCGGFATANNLQVSLAMHREQSMHYDIKPWACNRIACGANSGLFICNHHGRHLTIKRADAQDGFNRILHKCCPYSKGVGNFAISGKQEGLWGSDVYYVVAYSNCAKDANNSDPDQPKYPYPGVNGECR</sequence>
<evidence type="ECO:0008006" key="4">
    <source>
        <dbReference type="Google" id="ProtNLM"/>
    </source>
</evidence>
<reference evidence="2" key="1">
    <citation type="journal article" date="2023" name="Mol. Phylogenet. Evol.">
        <title>Genome-scale phylogeny and comparative genomics of the fungal order Sordariales.</title>
        <authorList>
            <person name="Hensen N."/>
            <person name="Bonometti L."/>
            <person name="Westerberg I."/>
            <person name="Brannstrom I.O."/>
            <person name="Guillou S."/>
            <person name="Cros-Aarteil S."/>
            <person name="Calhoun S."/>
            <person name="Haridas S."/>
            <person name="Kuo A."/>
            <person name="Mondo S."/>
            <person name="Pangilinan J."/>
            <person name="Riley R."/>
            <person name="LaButti K."/>
            <person name="Andreopoulos B."/>
            <person name="Lipzen A."/>
            <person name="Chen C."/>
            <person name="Yan M."/>
            <person name="Daum C."/>
            <person name="Ng V."/>
            <person name="Clum A."/>
            <person name="Steindorff A."/>
            <person name="Ohm R.A."/>
            <person name="Martin F."/>
            <person name="Silar P."/>
            <person name="Natvig D.O."/>
            <person name="Lalanne C."/>
            <person name="Gautier V."/>
            <person name="Ament-Velasquez S.L."/>
            <person name="Kruys A."/>
            <person name="Hutchinson M.I."/>
            <person name="Powell A.J."/>
            <person name="Barry K."/>
            <person name="Miller A.N."/>
            <person name="Grigoriev I.V."/>
            <person name="Debuchy R."/>
            <person name="Gladieux P."/>
            <person name="Hiltunen Thoren M."/>
            <person name="Johannesson H."/>
        </authorList>
    </citation>
    <scope>NUCLEOTIDE SEQUENCE</scope>
    <source>
        <strain evidence="2">PSN309</strain>
    </source>
</reference>
<dbReference type="Proteomes" id="UP001302126">
    <property type="component" value="Unassembled WGS sequence"/>
</dbReference>
<organism evidence="2 3">
    <name type="scientific">Podospora australis</name>
    <dbReference type="NCBI Taxonomy" id="1536484"/>
    <lineage>
        <taxon>Eukaryota</taxon>
        <taxon>Fungi</taxon>
        <taxon>Dikarya</taxon>
        <taxon>Ascomycota</taxon>
        <taxon>Pezizomycotina</taxon>
        <taxon>Sordariomycetes</taxon>
        <taxon>Sordariomycetidae</taxon>
        <taxon>Sordariales</taxon>
        <taxon>Podosporaceae</taxon>
        <taxon>Podospora</taxon>
    </lineage>
</organism>
<feature type="chain" id="PRO_5042938778" description="Cyanovirin-N domain-containing protein" evidence="1">
    <location>
        <begin position="20"/>
        <end position="167"/>
    </location>
</feature>
<gene>
    <name evidence="2" type="ORF">QBC35DRAFT_546306</name>
</gene>
<feature type="signal peptide" evidence="1">
    <location>
        <begin position="1"/>
        <end position="19"/>
    </location>
</feature>
<keyword evidence="1" id="KW-0732">Signal</keyword>